<evidence type="ECO:0000313" key="1">
    <source>
        <dbReference type="EMBL" id="RLQ20145.1"/>
    </source>
</evidence>
<dbReference type="AlphaFoldDB" id="A0A3L7DTQ0"/>
<sequence>MNATTTLKNGDTAGPMFDIKRAMDTGMIVGPRVYPSGPAISQTSGHMDFRTTWNVPSTPDTLHPFERMDQF</sequence>
<gene>
    <name evidence="1" type="ORF">DWB85_19265</name>
</gene>
<accession>A0A3L7DTQ0</accession>
<reference evidence="1 2" key="1">
    <citation type="submission" date="2018-07" db="EMBL/GenBank/DDBJ databases">
        <title>Halioglobus sp. genome submission.</title>
        <authorList>
            <person name="Ye M.-Q."/>
            <person name="Du Z.-J."/>
        </authorList>
    </citation>
    <scope>NUCLEOTIDE SEQUENCE [LARGE SCALE GENOMIC DNA]</scope>
    <source>
        <strain evidence="1 2">U0301</strain>
    </source>
</reference>
<protein>
    <submittedName>
        <fullName evidence="1">Uncharacterized protein</fullName>
    </submittedName>
</protein>
<dbReference type="SUPFAM" id="SSF51556">
    <property type="entry name" value="Metallo-dependent hydrolases"/>
    <property type="match status" value="1"/>
</dbReference>
<keyword evidence="2" id="KW-1185">Reference proteome</keyword>
<organism evidence="1 2">
    <name type="scientific">Seongchinamella sediminis</name>
    <dbReference type="NCBI Taxonomy" id="2283635"/>
    <lineage>
        <taxon>Bacteria</taxon>
        <taxon>Pseudomonadati</taxon>
        <taxon>Pseudomonadota</taxon>
        <taxon>Gammaproteobacteria</taxon>
        <taxon>Cellvibrionales</taxon>
        <taxon>Halieaceae</taxon>
        <taxon>Seongchinamella</taxon>
    </lineage>
</organism>
<dbReference type="EMBL" id="QRAN01000056">
    <property type="protein sequence ID" value="RLQ20145.1"/>
    <property type="molecule type" value="Genomic_DNA"/>
</dbReference>
<proteinExistence type="predicted"/>
<dbReference type="OrthoDB" id="3514520at2"/>
<evidence type="ECO:0000313" key="2">
    <source>
        <dbReference type="Proteomes" id="UP000265509"/>
    </source>
</evidence>
<comment type="caution">
    <text evidence="1">The sequence shown here is derived from an EMBL/GenBank/DDBJ whole genome shotgun (WGS) entry which is preliminary data.</text>
</comment>
<name>A0A3L7DTQ0_9GAMM</name>
<dbReference type="Proteomes" id="UP000265509">
    <property type="component" value="Unassembled WGS sequence"/>
</dbReference>
<dbReference type="InterPro" id="IPR032466">
    <property type="entry name" value="Metal_Hydrolase"/>
</dbReference>
<dbReference type="RefSeq" id="WP_117957692.1">
    <property type="nucleotide sequence ID" value="NZ_QRAN01000056.1"/>
</dbReference>
<dbReference type="Gene3D" id="3.20.20.140">
    <property type="entry name" value="Metal-dependent hydrolases"/>
    <property type="match status" value="1"/>
</dbReference>